<dbReference type="EMBL" id="VSSQ01002574">
    <property type="protein sequence ID" value="MPM16229.1"/>
    <property type="molecule type" value="Genomic_DNA"/>
</dbReference>
<accession>A0A644XJF2</accession>
<gene>
    <name evidence="3" type="ORF">SDC9_62607</name>
</gene>
<dbReference type="InterPro" id="IPR036217">
    <property type="entry name" value="MethylDNA_cys_MeTrfase_DNAb"/>
</dbReference>
<dbReference type="SUPFAM" id="SSF46767">
    <property type="entry name" value="Methylated DNA-protein cysteine methyltransferase, C-terminal domain"/>
    <property type="match status" value="1"/>
</dbReference>
<dbReference type="CDD" id="cd06445">
    <property type="entry name" value="ATase"/>
    <property type="match status" value="1"/>
</dbReference>
<evidence type="ECO:0000259" key="2">
    <source>
        <dbReference type="Pfam" id="PF01035"/>
    </source>
</evidence>
<comment type="caution">
    <text evidence="3">The sequence shown here is derived from an EMBL/GenBank/DDBJ whole genome shotgun (WGS) entry which is preliminary data.</text>
</comment>
<organism evidence="3">
    <name type="scientific">bioreactor metagenome</name>
    <dbReference type="NCBI Taxonomy" id="1076179"/>
    <lineage>
        <taxon>unclassified sequences</taxon>
        <taxon>metagenomes</taxon>
        <taxon>ecological metagenomes</taxon>
    </lineage>
</organism>
<dbReference type="GO" id="GO:0006281">
    <property type="term" value="P:DNA repair"/>
    <property type="evidence" value="ECO:0007669"/>
    <property type="project" value="InterPro"/>
</dbReference>
<dbReference type="Gene3D" id="1.10.10.10">
    <property type="entry name" value="Winged helix-like DNA-binding domain superfamily/Winged helix DNA-binding domain"/>
    <property type="match status" value="1"/>
</dbReference>
<sequence>MNTFFSQVHAVVSRIPSSRVASYGQIAGMLGDPRRARTVGWAMHGCPEGLPWHRVVKADGSLAKTELFELQMAMLESEGVHFLSNGRIDMETFAWKGDC</sequence>
<dbReference type="InterPro" id="IPR036388">
    <property type="entry name" value="WH-like_DNA-bd_sf"/>
</dbReference>
<protein>
    <submittedName>
        <fullName evidence="3">DNA base-flipping protein</fullName>
    </submittedName>
</protein>
<dbReference type="PANTHER" id="PTHR42942:SF1">
    <property type="entry name" value="ALKYLTRANSFERASE-LIKE PROTEIN 1"/>
    <property type="match status" value="1"/>
</dbReference>
<keyword evidence="1" id="KW-0227">DNA damage</keyword>
<dbReference type="InterPro" id="IPR052520">
    <property type="entry name" value="ATL_DNA_repair"/>
</dbReference>
<reference evidence="3" key="1">
    <citation type="submission" date="2019-08" db="EMBL/GenBank/DDBJ databases">
        <authorList>
            <person name="Kucharzyk K."/>
            <person name="Murdoch R.W."/>
            <person name="Higgins S."/>
            <person name="Loffler F."/>
        </authorList>
    </citation>
    <scope>NUCLEOTIDE SEQUENCE</scope>
</reference>
<dbReference type="InterPro" id="IPR014048">
    <property type="entry name" value="MethylDNA_cys_MeTrfase_DNA-bd"/>
</dbReference>
<dbReference type="PANTHER" id="PTHR42942">
    <property type="entry name" value="6-O-METHYLGUANINE DNA METHYLTRANSFERASE"/>
    <property type="match status" value="1"/>
</dbReference>
<dbReference type="Pfam" id="PF01035">
    <property type="entry name" value="DNA_binding_1"/>
    <property type="match status" value="1"/>
</dbReference>
<name>A0A644XJF2_9ZZZZ</name>
<dbReference type="AlphaFoldDB" id="A0A644XJF2"/>
<evidence type="ECO:0000313" key="3">
    <source>
        <dbReference type="EMBL" id="MPM16229.1"/>
    </source>
</evidence>
<feature type="domain" description="Methylated-DNA-[protein]-cysteine S-methyltransferase DNA binding" evidence="2">
    <location>
        <begin position="4"/>
        <end position="80"/>
    </location>
</feature>
<proteinExistence type="predicted"/>
<evidence type="ECO:0000256" key="1">
    <source>
        <dbReference type="ARBA" id="ARBA00022763"/>
    </source>
</evidence>
<dbReference type="GO" id="GO:0003824">
    <property type="term" value="F:catalytic activity"/>
    <property type="evidence" value="ECO:0007669"/>
    <property type="project" value="InterPro"/>
</dbReference>